<name>A0A423UEL5_9BIFI</name>
<dbReference type="Proteomes" id="UP000285266">
    <property type="component" value="Unassembled WGS sequence"/>
</dbReference>
<comment type="caution">
    <text evidence="2">The sequence shown here is derived from an EMBL/GenBank/DDBJ whole genome shotgun (WGS) entry which is preliminary data.</text>
</comment>
<feature type="region of interest" description="Disordered" evidence="1">
    <location>
        <begin position="169"/>
        <end position="213"/>
    </location>
</feature>
<protein>
    <submittedName>
        <fullName evidence="2">Uncharacterized protein</fullName>
    </submittedName>
</protein>
<organism evidence="2 3">
    <name type="scientific">Bifidobacterium mongoliense</name>
    <dbReference type="NCBI Taxonomy" id="518643"/>
    <lineage>
        <taxon>Bacteria</taxon>
        <taxon>Bacillati</taxon>
        <taxon>Actinomycetota</taxon>
        <taxon>Actinomycetes</taxon>
        <taxon>Bifidobacteriales</taxon>
        <taxon>Bifidobacteriaceae</taxon>
        <taxon>Bifidobacterium</taxon>
    </lineage>
</organism>
<evidence type="ECO:0000313" key="2">
    <source>
        <dbReference type="EMBL" id="ROT87155.1"/>
    </source>
</evidence>
<evidence type="ECO:0000313" key="3">
    <source>
        <dbReference type="Proteomes" id="UP000285266"/>
    </source>
</evidence>
<proteinExistence type="predicted"/>
<sequence length="213" mass="23789">MQHPRDFGHSACRTRMSPTQRSRYLYVRPVVCRAFTPTRREVHSCLRARTVARRPRMTPARRERVGSSPATCHALKQYPTPAPDLRSRDNTDSTTSPCHGAIRNHHVCRLIPSPIDPKQINPRQIQHRVNRLQTHQPPGASTPTTSTTGHIGLTARYVWRECSVLARPTAPHRGTARAPASARRPARARSTPPAGAVQPCPRTTLRCDLPVPP</sequence>
<feature type="region of interest" description="Disordered" evidence="1">
    <location>
        <begin position="73"/>
        <end position="100"/>
    </location>
</feature>
<dbReference type="AlphaFoldDB" id="A0A423UEL5"/>
<reference evidence="2 3" key="1">
    <citation type="submission" date="2018-07" db="EMBL/GenBank/DDBJ databases">
        <title>The role of parmesan cheese in vectoring bovine microbiota.</title>
        <authorList>
            <person name="Lugli G.A."/>
            <person name="Milani C."/>
        </authorList>
    </citation>
    <scope>NUCLEOTIDE SEQUENCE [LARGE SCALE GENOMIC DNA]</scope>
    <source>
        <strain evidence="2 3">BMONG18</strain>
    </source>
</reference>
<gene>
    <name evidence="2" type="ORF">BMONG18_0765</name>
</gene>
<evidence type="ECO:0000256" key="1">
    <source>
        <dbReference type="SAM" id="MobiDB-lite"/>
    </source>
</evidence>
<accession>A0A423UEL5</accession>
<dbReference type="EMBL" id="QRAJ01000003">
    <property type="protein sequence ID" value="ROT87155.1"/>
    <property type="molecule type" value="Genomic_DNA"/>
</dbReference>
<feature type="compositionally biased region" description="Low complexity" evidence="1">
    <location>
        <begin position="176"/>
        <end position="196"/>
    </location>
</feature>